<dbReference type="EMBL" id="JAFEUM010000007">
    <property type="protein sequence ID" value="MBM7037881.1"/>
    <property type="molecule type" value="Genomic_DNA"/>
</dbReference>
<dbReference type="Gene3D" id="3.90.950.20">
    <property type="entry name" value="CinA-like"/>
    <property type="match status" value="1"/>
</dbReference>
<dbReference type="SUPFAM" id="SSF142433">
    <property type="entry name" value="CinA-like"/>
    <property type="match status" value="1"/>
</dbReference>
<keyword evidence="3" id="KW-1185">Reference proteome</keyword>
<evidence type="ECO:0000313" key="3">
    <source>
        <dbReference type="Proteomes" id="UP000809621"/>
    </source>
</evidence>
<dbReference type="Pfam" id="PF02464">
    <property type="entry name" value="CinA"/>
    <property type="match status" value="1"/>
</dbReference>
<dbReference type="InterPro" id="IPR036653">
    <property type="entry name" value="CinA-like_C"/>
</dbReference>
<reference evidence="2 3" key="1">
    <citation type="submission" date="2021-02" db="EMBL/GenBank/DDBJ databases">
        <authorList>
            <person name="Park J.-S."/>
        </authorList>
    </citation>
    <scope>NUCLEOTIDE SEQUENCE [LARGE SCALE GENOMIC DNA]</scope>
    <source>
        <strain evidence="2 3">188UL20-2</strain>
    </source>
</reference>
<dbReference type="InterPro" id="IPR008136">
    <property type="entry name" value="CinA_C"/>
</dbReference>
<dbReference type="NCBIfam" id="TIGR00199">
    <property type="entry name" value="PncC_domain"/>
    <property type="match status" value="1"/>
</dbReference>
<evidence type="ECO:0000259" key="1">
    <source>
        <dbReference type="Pfam" id="PF02464"/>
    </source>
</evidence>
<evidence type="ECO:0000313" key="2">
    <source>
        <dbReference type="EMBL" id="MBM7037881.1"/>
    </source>
</evidence>
<sequence>MVKDNLIAEFATVMLETGHVLVTAESCTAGGIANWVTDISGSSAFLDRGYVTYSNRAKIDMLDVTAQTLATYGAVSEQTAKEMVQGALKNSQASVAISVTGIAGPTGAVDGKPVGTVCFGIQIQGHEPQITTQHFDGDRRSVREQSIVFALQWIMQSVKK</sequence>
<gene>
    <name evidence="2" type="ORF">JQC93_15875</name>
</gene>
<proteinExistence type="predicted"/>
<accession>A0ABS2HMH7</accession>
<comment type="caution">
    <text evidence="2">The sequence shown here is derived from an EMBL/GenBank/DDBJ whole genome shotgun (WGS) entry which is preliminary data.</text>
</comment>
<feature type="domain" description="CinA C-terminal" evidence="1">
    <location>
        <begin position="6"/>
        <end position="157"/>
    </location>
</feature>
<protein>
    <submittedName>
        <fullName evidence="2">CinA family protein</fullName>
    </submittedName>
</protein>
<dbReference type="RefSeq" id="WP_205159383.1">
    <property type="nucleotide sequence ID" value="NZ_JAFEUM010000007.1"/>
</dbReference>
<name>A0ABS2HMH7_9VIBR</name>
<organism evidence="2 3">
    <name type="scientific">Vibrio ulleungensis</name>
    <dbReference type="NCBI Taxonomy" id="2807619"/>
    <lineage>
        <taxon>Bacteria</taxon>
        <taxon>Pseudomonadati</taxon>
        <taxon>Pseudomonadota</taxon>
        <taxon>Gammaproteobacteria</taxon>
        <taxon>Vibrionales</taxon>
        <taxon>Vibrionaceae</taxon>
        <taxon>Vibrio</taxon>
    </lineage>
</organism>
<dbReference type="Proteomes" id="UP000809621">
    <property type="component" value="Unassembled WGS sequence"/>
</dbReference>